<evidence type="ECO:0000256" key="1">
    <source>
        <dbReference type="ARBA" id="ARBA00004123"/>
    </source>
</evidence>
<keyword evidence="7" id="KW-0234">DNA repair</keyword>
<evidence type="ECO:0000256" key="7">
    <source>
        <dbReference type="ARBA" id="ARBA00023204"/>
    </source>
</evidence>
<evidence type="ECO:0000256" key="2">
    <source>
        <dbReference type="ARBA" id="ARBA00022723"/>
    </source>
</evidence>
<comment type="subcellular location">
    <subcellularLocation>
        <location evidence="1">Nucleus</location>
    </subcellularLocation>
</comment>
<proteinExistence type="predicted"/>
<name>A0A9Q1KGQ2_9CARY</name>
<dbReference type="GO" id="GO:0005634">
    <property type="term" value="C:nucleus"/>
    <property type="evidence" value="ECO:0007669"/>
    <property type="project" value="UniProtKB-SubCell"/>
</dbReference>
<dbReference type="Proteomes" id="UP001153076">
    <property type="component" value="Unassembled WGS sequence"/>
</dbReference>
<evidence type="ECO:0000259" key="10">
    <source>
        <dbReference type="PROSITE" id="PS51805"/>
    </source>
</evidence>
<keyword evidence="12" id="KW-1185">Reference proteome</keyword>
<dbReference type="Gene3D" id="3.30.40.10">
    <property type="entry name" value="Zinc/RING finger domain, C3HC4 (zinc finger)"/>
    <property type="match status" value="1"/>
</dbReference>
<dbReference type="PROSITE" id="PS50172">
    <property type="entry name" value="BRCT"/>
    <property type="match status" value="2"/>
</dbReference>
<keyword evidence="8" id="KW-0539">Nucleus</keyword>
<reference evidence="11" key="1">
    <citation type="submission" date="2022-04" db="EMBL/GenBank/DDBJ databases">
        <title>Carnegiea gigantea Genome sequencing and assembly v2.</title>
        <authorList>
            <person name="Copetti D."/>
            <person name="Sanderson M.J."/>
            <person name="Burquez A."/>
            <person name="Wojciechowski M.F."/>
        </authorList>
    </citation>
    <scope>NUCLEOTIDE SEQUENCE</scope>
    <source>
        <strain evidence="11">SGP5-SGP5p</strain>
        <tissue evidence="11">Aerial part</tissue>
    </source>
</reference>
<accession>A0A9Q1KGQ2</accession>
<evidence type="ECO:0000313" key="11">
    <source>
        <dbReference type="EMBL" id="KAJ8443981.1"/>
    </source>
</evidence>
<organism evidence="11 12">
    <name type="scientific">Carnegiea gigantea</name>
    <dbReference type="NCBI Taxonomy" id="171969"/>
    <lineage>
        <taxon>Eukaryota</taxon>
        <taxon>Viridiplantae</taxon>
        <taxon>Streptophyta</taxon>
        <taxon>Embryophyta</taxon>
        <taxon>Tracheophyta</taxon>
        <taxon>Spermatophyta</taxon>
        <taxon>Magnoliopsida</taxon>
        <taxon>eudicotyledons</taxon>
        <taxon>Gunneridae</taxon>
        <taxon>Pentapetalae</taxon>
        <taxon>Caryophyllales</taxon>
        <taxon>Cactineae</taxon>
        <taxon>Cactaceae</taxon>
        <taxon>Cactoideae</taxon>
        <taxon>Echinocereeae</taxon>
        <taxon>Carnegiea</taxon>
    </lineage>
</organism>
<dbReference type="Pfam" id="PF16589">
    <property type="entry name" value="BRCT_2"/>
    <property type="match status" value="1"/>
</dbReference>
<dbReference type="PROSITE" id="PS51805">
    <property type="entry name" value="EPHD"/>
    <property type="match status" value="1"/>
</dbReference>
<dbReference type="EMBL" id="JAKOGI010000109">
    <property type="protein sequence ID" value="KAJ8443981.1"/>
    <property type="molecule type" value="Genomic_DNA"/>
</dbReference>
<dbReference type="GO" id="GO:0045944">
    <property type="term" value="P:positive regulation of transcription by RNA polymerase II"/>
    <property type="evidence" value="ECO:0007669"/>
    <property type="project" value="TreeGrafter"/>
</dbReference>
<dbReference type="SMART" id="SM00292">
    <property type="entry name" value="BRCT"/>
    <property type="match status" value="2"/>
</dbReference>
<dbReference type="InterPro" id="IPR034732">
    <property type="entry name" value="EPHD"/>
</dbReference>
<dbReference type="AlphaFoldDB" id="A0A9Q1KGQ2"/>
<evidence type="ECO:0000259" key="9">
    <source>
        <dbReference type="PROSITE" id="PS50172"/>
    </source>
</evidence>
<feature type="domain" description="BRCT" evidence="9">
    <location>
        <begin position="457"/>
        <end position="567"/>
    </location>
</feature>
<dbReference type="Pfam" id="PF13771">
    <property type="entry name" value="zf-HC5HC2H"/>
    <property type="match status" value="1"/>
</dbReference>
<evidence type="ECO:0000313" key="12">
    <source>
        <dbReference type="Proteomes" id="UP001153076"/>
    </source>
</evidence>
<dbReference type="Gene3D" id="3.40.50.10190">
    <property type="entry name" value="BRCT domain"/>
    <property type="match status" value="2"/>
</dbReference>
<evidence type="ECO:0000256" key="6">
    <source>
        <dbReference type="ARBA" id="ARBA00022833"/>
    </source>
</evidence>
<dbReference type="InterPro" id="IPR001357">
    <property type="entry name" value="BRCT_dom"/>
</dbReference>
<evidence type="ECO:0000256" key="4">
    <source>
        <dbReference type="ARBA" id="ARBA00022763"/>
    </source>
</evidence>
<feature type="domain" description="PHD-type" evidence="10">
    <location>
        <begin position="180"/>
        <end position="304"/>
    </location>
</feature>
<dbReference type="GO" id="GO:0008270">
    <property type="term" value="F:zinc ion binding"/>
    <property type="evidence" value="ECO:0007669"/>
    <property type="project" value="UniProtKB-KW"/>
</dbReference>
<dbReference type="OrthoDB" id="2384350at2759"/>
<keyword evidence="2" id="KW-0479">Metal-binding</keyword>
<evidence type="ECO:0008006" key="13">
    <source>
        <dbReference type="Google" id="ProtNLM"/>
    </source>
</evidence>
<dbReference type="SMART" id="SM00249">
    <property type="entry name" value="PHD"/>
    <property type="match status" value="1"/>
</dbReference>
<dbReference type="InterPro" id="IPR036420">
    <property type="entry name" value="BRCT_dom_sf"/>
</dbReference>
<feature type="domain" description="BRCT" evidence="9">
    <location>
        <begin position="351"/>
        <end position="436"/>
    </location>
</feature>
<dbReference type="CDD" id="cd17734">
    <property type="entry name" value="BRCT_Bard1_rpt1"/>
    <property type="match status" value="1"/>
</dbReference>
<dbReference type="InterPro" id="IPR031099">
    <property type="entry name" value="BRCA1-associated"/>
</dbReference>
<dbReference type="CDD" id="cd15571">
    <property type="entry name" value="ePHD"/>
    <property type="match status" value="1"/>
</dbReference>
<evidence type="ECO:0000256" key="8">
    <source>
        <dbReference type="ARBA" id="ARBA00023242"/>
    </source>
</evidence>
<protein>
    <recommendedName>
        <fullName evidence="13">BRCA1-associated RING domain protein 1</fullName>
    </recommendedName>
</protein>
<dbReference type="Pfam" id="PF00533">
    <property type="entry name" value="BRCT"/>
    <property type="match status" value="1"/>
</dbReference>
<dbReference type="InterPro" id="IPR001965">
    <property type="entry name" value="Znf_PHD"/>
</dbReference>
<evidence type="ECO:0000256" key="3">
    <source>
        <dbReference type="ARBA" id="ARBA00022737"/>
    </source>
</evidence>
<evidence type="ECO:0000256" key="5">
    <source>
        <dbReference type="ARBA" id="ARBA00022771"/>
    </source>
</evidence>
<sequence>MADSQSATLSLNPWALHLQKLALELKCSFWCLDASFSSHMIKSGNMAKGNVGSSTLENFDTQHSNLSPMDAQRAPVLDNSTATVQVGPGCGVADFGMRNGSMEQGLQTLESNMNSGKGVEDDRCDARSSDNTIKTCSVKKSAKRKVADLKAEELDDMNPIPGSSSGDQLAVESDSTSLVNFICAFCQTWKITEGSGPMQHFANGKEVFGSEAGHSNVIHVHKSCFEWLIMAPLIFFESDTIIKNLDKEIARAAKLKCSSCRLKGAALGCYAKSCRRSYHVPCAYDILECRWDTDDYLMLCPSHTSHKFPREKSRKPVVKKCTSSTQTYDEHGTSLESDFWATSLTGTRRWVLCGSALSADEKFMLVEFATMCGATVTKAWNPNVTHVIAATDASGACSRTLKFLMAILKGIWILKTGWIKACMQSKCPVDEEPYEIGVDSHGCCDGPKTGRLRALNDAPQLFSGLRFFFTGDLVLTNKAYIQDLIIAGGGTIIATRDELKEFSGPHSSPSVLVVYNNDAMLGTQDAVLRQAEAEKVTHDSRSKAITPTWVVDSIASGALQPFAQREEYKIG</sequence>
<comment type="caution">
    <text evidence="11">The sequence shown here is derived from an EMBL/GenBank/DDBJ whole genome shotgun (WGS) entry which is preliminary data.</text>
</comment>
<keyword evidence="6" id="KW-0862">Zinc</keyword>
<dbReference type="InterPro" id="IPR013083">
    <property type="entry name" value="Znf_RING/FYVE/PHD"/>
</dbReference>
<dbReference type="GO" id="GO:0004842">
    <property type="term" value="F:ubiquitin-protein transferase activity"/>
    <property type="evidence" value="ECO:0007669"/>
    <property type="project" value="TreeGrafter"/>
</dbReference>
<gene>
    <name evidence="11" type="ORF">Cgig2_020827</name>
</gene>
<dbReference type="PANTHER" id="PTHR13763:SF9">
    <property type="entry name" value="BRCA1-ASSOCIATED RING DOMAIN PROTEIN 1"/>
    <property type="match status" value="1"/>
</dbReference>
<dbReference type="FunFam" id="3.40.50.10190:FF:000006">
    <property type="entry name" value="Breast cancer type 1 susceptibility protein homolog"/>
    <property type="match status" value="1"/>
</dbReference>
<keyword evidence="5" id="KW-0863">Zinc-finger</keyword>
<dbReference type="SUPFAM" id="SSF52113">
    <property type="entry name" value="BRCT domain"/>
    <property type="match status" value="2"/>
</dbReference>
<keyword evidence="3" id="KW-0677">Repeat</keyword>
<keyword evidence="4" id="KW-0227">DNA damage</keyword>
<dbReference type="GO" id="GO:0000724">
    <property type="term" value="P:double-strand break repair via homologous recombination"/>
    <property type="evidence" value="ECO:0007669"/>
    <property type="project" value="TreeGrafter"/>
</dbReference>
<dbReference type="PANTHER" id="PTHR13763">
    <property type="entry name" value="BREAST CANCER TYPE 1 SUSCEPTIBILITY PROTEIN BRCA1"/>
    <property type="match status" value="1"/>
</dbReference>